<dbReference type="AlphaFoldDB" id="A0A482XP89"/>
<accession>A0A482XP89</accession>
<gene>
    <name evidence="1" type="ORF">LSTR_LSTR017139</name>
</gene>
<dbReference type="InParanoid" id="A0A482XP89"/>
<evidence type="ECO:0000313" key="1">
    <source>
        <dbReference type="EMBL" id="RZF47320.1"/>
    </source>
</evidence>
<name>A0A482XP89_LAOST</name>
<dbReference type="Proteomes" id="UP000291343">
    <property type="component" value="Unassembled WGS sequence"/>
</dbReference>
<proteinExistence type="predicted"/>
<reference evidence="1 2" key="1">
    <citation type="journal article" date="2017" name="Gigascience">
        <title>Genome sequence of the small brown planthopper, Laodelphax striatellus.</title>
        <authorList>
            <person name="Zhu J."/>
            <person name="Jiang F."/>
            <person name="Wang X."/>
            <person name="Yang P."/>
            <person name="Bao Y."/>
            <person name="Zhao W."/>
            <person name="Wang W."/>
            <person name="Lu H."/>
            <person name="Wang Q."/>
            <person name="Cui N."/>
            <person name="Li J."/>
            <person name="Chen X."/>
            <person name="Luo L."/>
            <person name="Yu J."/>
            <person name="Kang L."/>
            <person name="Cui F."/>
        </authorList>
    </citation>
    <scope>NUCLEOTIDE SEQUENCE [LARGE SCALE GENOMIC DNA]</scope>
    <source>
        <strain evidence="1">Lst14</strain>
    </source>
</reference>
<organism evidence="1 2">
    <name type="scientific">Laodelphax striatellus</name>
    <name type="common">Small brown planthopper</name>
    <name type="synonym">Delphax striatella</name>
    <dbReference type="NCBI Taxonomy" id="195883"/>
    <lineage>
        <taxon>Eukaryota</taxon>
        <taxon>Metazoa</taxon>
        <taxon>Ecdysozoa</taxon>
        <taxon>Arthropoda</taxon>
        <taxon>Hexapoda</taxon>
        <taxon>Insecta</taxon>
        <taxon>Pterygota</taxon>
        <taxon>Neoptera</taxon>
        <taxon>Paraneoptera</taxon>
        <taxon>Hemiptera</taxon>
        <taxon>Auchenorrhyncha</taxon>
        <taxon>Fulgoroidea</taxon>
        <taxon>Delphacidae</taxon>
        <taxon>Criomorphinae</taxon>
        <taxon>Laodelphax</taxon>
    </lineage>
</organism>
<dbReference type="EMBL" id="QKKF02004573">
    <property type="protein sequence ID" value="RZF47320.1"/>
    <property type="molecule type" value="Genomic_DNA"/>
</dbReference>
<protein>
    <submittedName>
        <fullName evidence="1">Uncharacterized protein</fullName>
    </submittedName>
</protein>
<keyword evidence="2" id="KW-1185">Reference proteome</keyword>
<sequence length="95" mass="10909">MSILEDCFLCILKFFFHLRDGLTSDNEIDGDIGKYMTFSEEETDVKVEIKNDDVLSSAIEDGSERLDFEGFECSFDPNAFETVEEEANDETQEKM</sequence>
<evidence type="ECO:0000313" key="2">
    <source>
        <dbReference type="Proteomes" id="UP000291343"/>
    </source>
</evidence>
<comment type="caution">
    <text evidence="1">The sequence shown here is derived from an EMBL/GenBank/DDBJ whole genome shotgun (WGS) entry which is preliminary data.</text>
</comment>